<evidence type="ECO:0000256" key="1">
    <source>
        <dbReference type="SAM" id="MobiDB-lite"/>
    </source>
</evidence>
<evidence type="ECO:0000313" key="3">
    <source>
        <dbReference type="Proteomes" id="UP000887229"/>
    </source>
</evidence>
<feature type="compositionally biased region" description="Polar residues" evidence="1">
    <location>
        <begin position="323"/>
        <end position="344"/>
    </location>
</feature>
<dbReference type="RefSeq" id="XP_046121995.1">
    <property type="nucleotide sequence ID" value="XM_046264603.1"/>
</dbReference>
<protein>
    <submittedName>
        <fullName evidence="2">Uncharacterized protein</fullName>
    </submittedName>
</protein>
<dbReference type="EMBL" id="MU251244">
    <property type="protein sequence ID" value="KAG9258071.1"/>
    <property type="molecule type" value="Genomic_DNA"/>
</dbReference>
<organism evidence="2 3">
    <name type="scientific">Emericellopsis atlantica</name>
    <dbReference type="NCBI Taxonomy" id="2614577"/>
    <lineage>
        <taxon>Eukaryota</taxon>
        <taxon>Fungi</taxon>
        <taxon>Dikarya</taxon>
        <taxon>Ascomycota</taxon>
        <taxon>Pezizomycotina</taxon>
        <taxon>Sordariomycetes</taxon>
        <taxon>Hypocreomycetidae</taxon>
        <taxon>Hypocreales</taxon>
        <taxon>Bionectriaceae</taxon>
        <taxon>Emericellopsis</taxon>
    </lineage>
</organism>
<proteinExistence type="predicted"/>
<feature type="region of interest" description="Disordered" evidence="1">
    <location>
        <begin position="130"/>
        <end position="156"/>
    </location>
</feature>
<keyword evidence="3" id="KW-1185">Reference proteome</keyword>
<dbReference type="AlphaFoldDB" id="A0A9P7ZU01"/>
<gene>
    <name evidence="2" type="ORF">F5Z01DRAFT_670723</name>
</gene>
<feature type="region of interest" description="Disordered" evidence="1">
    <location>
        <begin position="323"/>
        <end position="351"/>
    </location>
</feature>
<evidence type="ECO:0000313" key="2">
    <source>
        <dbReference type="EMBL" id="KAG9258071.1"/>
    </source>
</evidence>
<sequence>MTSGTSAKRAAAKNSTPAKTRRSASKTIKSESPLPATPSNRKTTGFTSRIPSSEDIRSNGRVNGRSLIVWNRPRMTEKLLLHLHYECIRHKIQLPWDAAAHRLRPGSSGAAIQQHIGRLRRELVAEGHLVPPLPVRPSSKETGHDPEIRGYVRGTDGDDRAAIRPVRFDEVCEDLKMSLPDSFIKDEETEMGETKDPILETPSRDLPFAQQFPPSLTSSPTPLGPAFAYAHAYPEPNGQFVANQADHLEPRLAHGSSFNTDSTSASSFSDNSDNHLMADVNMFTGPGAAIPDGRFSVSMRAIENRQADQPRAQVASERVFTTSAHNSSQASAMGSAATSFQAQDPQDPFRGPLRRLVYQGPPDFRRCPYLNQPGEQYFPEISPAYQYQEGLMMQAAGTRKIQEARFFAAMHGGHGLQVRDTDVQENRWEAGEQGNPVVKEEVATRTRTLSPEGTHPCVDQNMDEFVKAECTDDEGVWAPEAQPAPEQLNN</sequence>
<dbReference type="Proteomes" id="UP000887229">
    <property type="component" value="Unassembled WGS sequence"/>
</dbReference>
<reference evidence="2" key="1">
    <citation type="journal article" date="2021" name="IMA Fungus">
        <title>Genomic characterization of three marine fungi, including Emericellopsis atlantica sp. nov. with signatures of a generalist lifestyle and marine biomass degradation.</title>
        <authorList>
            <person name="Hagestad O.C."/>
            <person name="Hou L."/>
            <person name="Andersen J.H."/>
            <person name="Hansen E.H."/>
            <person name="Altermark B."/>
            <person name="Li C."/>
            <person name="Kuhnert E."/>
            <person name="Cox R.J."/>
            <person name="Crous P.W."/>
            <person name="Spatafora J.W."/>
            <person name="Lail K."/>
            <person name="Amirebrahimi M."/>
            <person name="Lipzen A."/>
            <person name="Pangilinan J."/>
            <person name="Andreopoulos W."/>
            <person name="Hayes R.D."/>
            <person name="Ng V."/>
            <person name="Grigoriev I.V."/>
            <person name="Jackson S.A."/>
            <person name="Sutton T.D.S."/>
            <person name="Dobson A.D.W."/>
            <person name="Rama T."/>
        </authorList>
    </citation>
    <scope>NUCLEOTIDE SEQUENCE</scope>
    <source>
        <strain evidence="2">TS7</strain>
    </source>
</reference>
<comment type="caution">
    <text evidence="2">The sequence shown here is derived from an EMBL/GenBank/DDBJ whole genome shotgun (WGS) entry which is preliminary data.</text>
</comment>
<feature type="region of interest" description="Disordered" evidence="1">
    <location>
        <begin position="1"/>
        <end position="58"/>
    </location>
</feature>
<feature type="compositionally biased region" description="Basic and acidic residues" evidence="1">
    <location>
        <begin position="138"/>
        <end position="156"/>
    </location>
</feature>
<feature type="compositionally biased region" description="Polar residues" evidence="1">
    <location>
        <begin position="37"/>
        <end position="51"/>
    </location>
</feature>
<name>A0A9P7ZU01_9HYPO</name>
<dbReference type="OrthoDB" id="3903267at2759"/>
<accession>A0A9P7ZU01</accession>
<dbReference type="GeneID" id="70295506"/>